<dbReference type="GeneID" id="37042433"/>
<dbReference type="GO" id="GO:0016787">
    <property type="term" value="F:hydrolase activity"/>
    <property type="evidence" value="ECO:0007669"/>
    <property type="project" value="UniProtKB-KW"/>
</dbReference>
<dbReference type="SUPFAM" id="SSF53474">
    <property type="entry name" value="alpha/beta-Hydrolases"/>
    <property type="match status" value="1"/>
</dbReference>
<evidence type="ECO:0000259" key="1">
    <source>
        <dbReference type="Pfam" id="PF12697"/>
    </source>
</evidence>
<dbReference type="Proteomes" id="UP000245768">
    <property type="component" value="Unassembled WGS sequence"/>
</dbReference>
<dbReference type="STRING" id="215250.A0A316YWN2"/>
<evidence type="ECO:0000313" key="2">
    <source>
        <dbReference type="EMBL" id="PWN93456.1"/>
    </source>
</evidence>
<dbReference type="InterPro" id="IPR050266">
    <property type="entry name" value="AB_hydrolase_sf"/>
</dbReference>
<sequence length="459" mass="51577">MRLKQEADLPFGHVLEPLHLPTLQAEAVRIAREHAGQPEARQHTFNSHSATSTTHIYPLANPRYKPPETVGGIPTITKETYQMLQSNPKPPLKLPRNLPPEDKPGPYQAWSASYPSQKALDVPPRALVATRYVFQQATTSSRKGKDTVLVFVHGTGFCKDLFLPLLDAILSSLGPQKSTNITEAWMLDAIGHGETRKLNRDEGRDDSFSNYDRYFNEEDCARDIIQFLGFFLPRQTRPSSSPTSHLPTALAPMDEAEVSKEIERDVILIGHSIGATTSMQVAFHCPELVRSVICIEPIIVPFEFAIFDVHPLPLWALKRRDRWPDRKTAREFFDKDRFYRAWTPEAKDLFAENGLRQEGSEVALASDRVAEALSYHGTSNGFWIPAHIDHFPPQIDVFYLCCEEPLILPVDEVHKLIGGRPNFSFAAIDGGHALHLERPVETGGLIANFIKKLADNPKL</sequence>
<dbReference type="EMBL" id="KZ819634">
    <property type="protein sequence ID" value="PWN93456.1"/>
    <property type="molecule type" value="Genomic_DNA"/>
</dbReference>
<dbReference type="InterPro" id="IPR029058">
    <property type="entry name" value="AB_hydrolase_fold"/>
</dbReference>
<gene>
    <name evidence="2" type="ORF">FA10DRAFT_264105</name>
</gene>
<reference evidence="2 3" key="1">
    <citation type="journal article" date="2018" name="Mol. Biol. Evol.">
        <title>Broad Genomic Sampling Reveals a Smut Pathogenic Ancestry of the Fungal Clade Ustilaginomycotina.</title>
        <authorList>
            <person name="Kijpornyongpan T."/>
            <person name="Mondo S.J."/>
            <person name="Barry K."/>
            <person name="Sandor L."/>
            <person name="Lee J."/>
            <person name="Lipzen A."/>
            <person name="Pangilinan J."/>
            <person name="LaButti K."/>
            <person name="Hainaut M."/>
            <person name="Henrissat B."/>
            <person name="Grigoriev I.V."/>
            <person name="Spatafora J.W."/>
            <person name="Aime M.C."/>
        </authorList>
    </citation>
    <scope>NUCLEOTIDE SEQUENCE [LARGE SCALE GENOMIC DNA]</scope>
    <source>
        <strain evidence="2 3">MCA 4198</strain>
    </source>
</reference>
<evidence type="ECO:0000313" key="3">
    <source>
        <dbReference type="Proteomes" id="UP000245768"/>
    </source>
</evidence>
<feature type="domain" description="AB hydrolase-1" evidence="1">
    <location>
        <begin position="149"/>
        <end position="441"/>
    </location>
</feature>
<protein>
    <submittedName>
        <fullName evidence="2">Alpha/beta-hydrolase</fullName>
    </submittedName>
</protein>
<dbReference type="GO" id="GO:0016020">
    <property type="term" value="C:membrane"/>
    <property type="evidence" value="ECO:0007669"/>
    <property type="project" value="TreeGrafter"/>
</dbReference>
<accession>A0A316YWN2</accession>
<dbReference type="PANTHER" id="PTHR43798:SF33">
    <property type="entry name" value="HYDROLASE, PUTATIVE (AFU_ORTHOLOGUE AFUA_2G14860)-RELATED"/>
    <property type="match status" value="1"/>
</dbReference>
<dbReference type="InterPro" id="IPR000073">
    <property type="entry name" value="AB_hydrolase_1"/>
</dbReference>
<dbReference type="PANTHER" id="PTHR43798">
    <property type="entry name" value="MONOACYLGLYCEROL LIPASE"/>
    <property type="match status" value="1"/>
</dbReference>
<dbReference type="InParanoid" id="A0A316YWN2"/>
<proteinExistence type="predicted"/>
<keyword evidence="2" id="KW-0378">Hydrolase</keyword>
<name>A0A316YWN2_9BASI</name>
<keyword evidence="3" id="KW-1185">Reference proteome</keyword>
<dbReference type="OrthoDB" id="94039at2759"/>
<dbReference type="AlphaFoldDB" id="A0A316YWN2"/>
<dbReference type="RefSeq" id="XP_025380654.1">
    <property type="nucleotide sequence ID" value="XM_025520517.1"/>
</dbReference>
<organism evidence="2 3">
    <name type="scientific">Acaromyces ingoldii</name>
    <dbReference type="NCBI Taxonomy" id="215250"/>
    <lineage>
        <taxon>Eukaryota</taxon>
        <taxon>Fungi</taxon>
        <taxon>Dikarya</taxon>
        <taxon>Basidiomycota</taxon>
        <taxon>Ustilaginomycotina</taxon>
        <taxon>Exobasidiomycetes</taxon>
        <taxon>Exobasidiales</taxon>
        <taxon>Cryptobasidiaceae</taxon>
        <taxon>Acaromyces</taxon>
    </lineage>
</organism>
<dbReference type="Gene3D" id="3.40.50.1820">
    <property type="entry name" value="alpha/beta hydrolase"/>
    <property type="match status" value="1"/>
</dbReference>
<dbReference type="Pfam" id="PF12697">
    <property type="entry name" value="Abhydrolase_6"/>
    <property type="match status" value="1"/>
</dbReference>